<feature type="transmembrane region" description="Helical" evidence="1">
    <location>
        <begin position="12"/>
        <end position="38"/>
    </location>
</feature>
<proteinExistence type="predicted"/>
<dbReference type="Proteomes" id="UP000289340">
    <property type="component" value="Chromosome 10"/>
</dbReference>
<dbReference type="AlphaFoldDB" id="A0A445II65"/>
<keyword evidence="1" id="KW-0472">Membrane</keyword>
<reference evidence="2 3" key="1">
    <citation type="submission" date="2018-09" db="EMBL/GenBank/DDBJ databases">
        <title>A high-quality reference genome of wild soybean provides a powerful tool to mine soybean genomes.</title>
        <authorList>
            <person name="Xie M."/>
            <person name="Chung C.Y.L."/>
            <person name="Li M.-W."/>
            <person name="Wong F.-L."/>
            <person name="Chan T.-F."/>
            <person name="Lam H.-M."/>
        </authorList>
    </citation>
    <scope>NUCLEOTIDE SEQUENCE [LARGE SCALE GENOMIC DNA]</scope>
    <source>
        <strain evidence="3">cv. W05</strain>
        <tissue evidence="2">Hypocotyl of etiolated seedlings</tissue>
    </source>
</reference>
<accession>A0A445II65</accession>
<evidence type="ECO:0000256" key="1">
    <source>
        <dbReference type="SAM" id="Phobius"/>
    </source>
</evidence>
<dbReference type="EMBL" id="QZWG01000010">
    <property type="protein sequence ID" value="RZB85813.1"/>
    <property type="molecule type" value="Genomic_DNA"/>
</dbReference>
<keyword evidence="1" id="KW-1133">Transmembrane helix</keyword>
<keyword evidence="1" id="KW-0812">Transmembrane</keyword>
<gene>
    <name evidence="2" type="ORF">D0Y65_026069</name>
</gene>
<comment type="caution">
    <text evidence="2">The sequence shown here is derived from an EMBL/GenBank/DDBJ whole genome shotgun (WGS) entry which is preliminary data.</text>
</comment>
<sequence>MLDLVIPSPCILIYQILPFVSTFHWPGTIKVLCIWGLLQCHRKNLGQCDWVVDSLIGLEKFYCSFYCFLDNGDVHIACFEWFCVYSLMLDLVVSTPWILIYQILPFVCTFGKISNGCDRQGGCGKAVWRKISCFEWFCVYSLMLDLVVSTPWILIYQILPFVSTFGKISNGYDRHGRLWKSCVAEDFCVKP</sequence>
<evidence type="ECO:0000313" key="3">
    <source>
        <dbReference type="Proteomes" id="UP000289340"/>
    </source>
</evidence>
<organism evidence="2 3">
    <name type="scientific">Glycine soja</name>
    <name type="common">Wild soybean</name>
    <dbReference type="NCBI Taxonomy" id="3848"/>
    <lineage>
        <taxon>Eukaryota</taxon>
        <taxon>Viridiplantae</taxon>
        <taxon>Streptophyta</taxon>
        <taxon>Embryophyta</taxon>
        <taxon>Tracheophyta</taxon>
        <taxon>Spermatophyta</taxon>
        <taxon>Magnoliopsida</taxon>
        <taxon>eudicotyledons</taxon>
        <taxon>Gunneridae</taxon>
        <taxon>Pentapetalae</taxon>
        <taxon>rosids</taxon>
        <taxon>fabids</taxon>
        <taxon>Fabales</taxon>
        <taxon>Fabaceae</taxon>
        <taxon>Papilionoideae</taxon>
        <taxon>50 kb inversion clade</taxon>
        <taxon>NPAAA clade</taxon>
        <taxon>indigoferoid/millettioid clade</taxon>
        <taxon>Phaseoleae</taxon>
        <taxon>Glycine</taxon>
        <taxon>Glycine subgen. Soja</taxon>
    </lineage>
</organism>
<evidence type="ECO:0000313" key="2">
    <source>
        <dbReference type="EMBL" id="RZB85813.1"/>
    </source>
</evidence>
<feature type="transmembrane region" description="Helical" evidence="1">
    <location>
        <begin position="137"/>
        <end position="159"/>
    </location>
</feature>
<keyword evidence="3" id="KW-1185">Reference proteome</keyword>
<name>A0A445II65_GLYSO</name>
<protein>
    <submittedName>
        <fullName evidence="2">Uncharacterized protein</fullName>
    </submittedName>
</protein>